<evidence type="ECO:0000256" key="1">
    <source>
        <dbReference type="SAM" id="MobiDB-lite"/>
    </source>
</evidence>
<keyword evidence="3" id="KW-1185">Reference proteome</keyword>
<dbReference type="EMBL" id="CAXAMN010026805">
    <property type="protein sequence ID" value="CAK9105914.1"/>
    <property type="molecule type" value="Genomic_DNA"/>
</dbReference>
<feature type="compositionally biased region" description="Basic and acidic residues" evidence="1">
    <location>
        <begin position="378"/>
        <end position="393"/>
    </location>
</feature>
<evidence type="ECO:0000313" key="2">
    <source>
        <dbReference type="EMBL" id="CAK9105914.1"/>
    </source>
</evidence>
<reference evidence="2 3" key="1">
    <citation type="submission" date="2024-02" db="EMBL/GenBank/DDBJ databases">
        <authorList>
            <person name="Chen Y."/>
            <person name="Shah S."/>
            <person name="Dougan E. K."/>
            <person name="Thang M."/>
            <person name="Chan C."/>
        </authorList>
    </citation>
    <scope>NUCLEOTIDE SEQUENCE [LARGE SCALE GENOMIC DNA]</scope>
</reference>
<proteinExistence type="predicted"/>
<name>A0ABP0S0S3_9DINO</name>
<protein>
    <submittedName>
        <fullName evidence="2">Uncharacterized protein</fullName>
    </submittedName>
</protein>
<evidence type="ECO:0000313" key="3">
    <source>
        <dbReference type="Proteomes" id="UP001642484"/>
    </source>
</evidence>
<accession>A0ABP0S0S3</accession>
<organism evidence="2 3">
    <name type="scientific">Durusdinium trenchii</name>
    <dbReference type="NCBI Taxonomy" id="1381693"/>
    <lineage>
        <taxon>Eukaryota</taxon>
        <taxon>Sar</taxon>
        <taxon>Alveolata</taxon>
        <taxon>Dinophyceae</taxon>
        <taxon>Suessiales</taxon>
        <taxon>Symbiodiniaceae</taxon>
        <taxon>Durusdinium</taxon>
    </lineage>
</organism>
<gene>
    <name evidence="2" type="ORF">CCMP2556_LOCUS49542</name>
</gene>
<feature type="region of interest" description="Disordered" evidence="1">
    <location>
        <begin position="364"/>
        <end position="436"/>
    </location>
</feature>
<dbReference type="Proteomes" id="UP001642484">
    <property type="component" value="Unassembled WGS sequence"/>
</dbReference>
<sequence length="735" mass="83170">MAVDILAPIILEGKAVKDSAYCLNHGKVCKLRVARRHIAGTSCVGFSQKGSGLMLADPSIVHTLCWIALRLHCCEADITQENVARCPVDLFSRFMAGVYFIDTVKMDAVQFGIACGRERQFIRFRHRSKIMSEVSPLSSFMKRFFRAVEYSWREHYFINPCADESAGDGIVPNEALEDLLWAASRPSSCAQQLEYDLSLKDKQSFIQALTPTEQMYLRSYEKSWPGQAFQLNQDPDSNHGSHSNPWSLQTVIHNAGLLFSQAVDPPRWMFGCEVLSTQGFPVVAGVWNLKGPKPNTPLCSFNVPRTTRSSRAAAEQAGNGMSVLVMTVVQMHSLACYHYAKPGRILSSVALASKYQRQMMIEAGRKRRQSGGTDGDADETKRRWRDVARDLSPRNRSPPKEACLPGIQKTMTTEMETETSLKPGLLTGKKPSDPELGCDPYSEDASVEQLFGNLDGGPLVDAVLEFYRAEERTVPFFIKSDQGGEMLRTMQRSTWSRELQEDTVCQYKQRILQEGLSQRALYRAHAECPENFYVKSAIERGLQRVSILDSRTPNSIWSKVISVLNGFHKGAGSNIMDYLQEALRLESHWRADCQKTFLSSSNPRYMELQATFILAKSASSDFSGYFKTWSNYQDALALAHCLDRFQIREPLFKWFNQNVNFLKDGFEALPCLSQMHQLCLIIQGTMRKYYDKQLIGIMIYEALKFCVSSSVEQCSAMQKQGSYFERMANLWRHVK</sequence>
<comment type="caution">
    <text evidence="2">The sequence shown here is derived from an EMBL/GenBank/DDBJ whole genome shotgun (WGS) entry which is preliminary data.</text>
</comment>